<dbReference type="PANTHER" id="PTHR47723:SF19">
    <property type="entry name" value="POLYNUCLEOTIDYL TRANSFERASE, RIBONUCLEASE H-LIKE SUPERFAMILY PROTEIN"/>
    <property type="match status" value="1"/>
</dbReference>
<dbReference type="InterPro" id="IPR000571">
    <property type="entry name" value="Znf_CCCH"/>
</dbReference>
<dbReference type="InterPro" id="IPR036397">
    <property type="entry name" value="RNaseH_sf"/>
</dbReference>
<dbReference type="STRING" id="3821.A0A151QNK7"/>
<dbReference type="Gene3D" id="3.30.420.10">
    <property type="entry name" value="Ribonuclease H-like superfamily/Ribonuclease H"/>
    <property type="match status" value="1"/>
</dbReference>
<dbReference type="CDD" id="cd06222">
    <property type="entry name" value="RNase_H_like"/>
    <property type="match status" value="1"/>
</dbReference>
<dbReference type="InterPro" id="IPR044730">
    <property type="entry name" value="RNase_H-like_dom_plant"/>
</dbReference>
<dbReference type="EMBL" id="KQ485589">
    <property type="protein sequence ID" value="KYP31888.1"/>
    <property type="molecule type" value="Genomic_DNA"/>
</dbReference>
<evidence type="ECO:0000313" key="7">
    <source>
        <dbReference type="Proteomes" id="UP000075243"/>
    </source>
</evidence>
<reference evidence="6" key="1">
    <citation type="journal article" date="2012" name="Nat. Biotechnol.">
        <title>Draft genome sequence of pigeonpea (Cajanus cajan), an orphan legume crop of resource-poor farmers.</title>
        <authorList>
            <person name="Varshney R.K."/>
            <person name="Chen W."/>
            <person name="Li Y."/>
            <person name="Bharti A.K."/>
            <person name="Saxena R.K."/>
            <person name="Schlueter J.A."/>
            <person name="Donoghue M.T."/>
            <person name="Azam S."/>
            <person name="Fan G."/>
            <person name="Whaley A.M."/>
            <person name="Farmer A.D."/>
            <person name="Sheridan J."/>
            <person name="Iwata A."/>
            <person name="Tuteja R."/>
            <person name="Penmetsa R.V."/>
            <person name="Wu W."/>
            <person name="Upadhyaya H.D."/>
            <person name="Yang S.P."/>
            <person name="Shah T."/>
            <person name="Saxena K.B."/>
            <person name="Michael T."/>
            <person name="McCombie W.R."/>
            <person name="Yang B."/>
            <person name="Zhang G."/>
            <person name="Yang H."/>
            <person name="Wang J."/>
            <person name="Spillane C."/>
            <person name="Cook D.R."/>
            <person name="May G.D."/>
            <person name="Xu X."/>
            <person name="Jackson S.A."/>
        </authorList>
    </citation>
    <scope>NUCLEOTIDE SEQUENCE [LARGE SCALE GENOMIC DNA]</scope>
</reference>
<keyword evidence="1 4" id="KW-0479">Metal-binding</keyword>
<evidence type="ECO:0000259" key="5">
    <source>
        <dbReference type="PROSITE" id="PS50103"/>
    </source>
</evidence>
<keyword evidence="3 4" id="KW-0862">Zinc</keyword>
<name>A0A151QNK7_CAJCA</name>
<organism evidence="6 7">
    <name type="scientific">Cajanus cajan</name>
    <name type="common">Pigeon pea</name>
    <name type="synonym">Cajanus indicus</name>
    <dbReference type="NCBI Taxonomy" id="3821"/>
    <lineage>
        <taxon>Eukaryota</taxon>
        <taxon>Viridiplantae</taxon>
        <taxon>Streptophyta</taxon>
        <taxon>Embryophyta</taxon>
        <taxon>Tracheophyta</taxon>
        <taxon>Spermatophyta</taxon>
        <taxon>Magnoliopsida</taxon>
        <taxon>eudicotyledons</taxon>
        <taxon>Gunneridae</taxon>
        <taxon>Pentapetalae</taxon>
        <taxon>rosids</taxon>
        <taxon>fabids</taxon>
        <taxon>Fabales</taxon>
        <taxon>Fabaceae</taxon>
        <taxon>Papilionoideae</taxon>
        <taxon>50 kb inversion clade</taxon>
        <taxon>NPAAA clade</taxon>
        <taxon>indigoferoid/millettioid clade</taxon>
        <taxon>Phaseoleae</taxon>
        <taxon>Cajanus</taxon>
    </lineage>
</organism>
<evidence type="ECO:0000256" key="3">
    <source>
        <dbReference type="ARBA" id="ARBA00022833"/>
    </source>
</evidence>
<evidence type="ECO:0000313" key="6">
    <source>
        <dbReference type="EMBL" id="KYP31888.1"/>
    </source>
</evidence>
<keyword evidence="2 4" id="KW-0863">Zinc-finger</keyword>
<dbReference type="SUPFAM" id="SSF53098">
    <property type="entry name" value="Ribonuclease H-like"/>
    <property type="match status" value="1"/>
</dbReference>
<dbReference type="InterPro" id="IPR036855">
    <property type="entry name" value="Znf_CCCH_sf"/>
</dbReference>
<dbReference type="SUPFAM" id="SSF90229">
    <property type="entry name" value="CCCH zinc finger"/>
    <property type="match status" value="1"/>
</dbReference>
<feature type="zinc finger region" description="C3H1-type" evidence="4">
    <location>
        <begin position="31"/>
        <end position="58"/>
    </location>
</feature>
<dbReference type="PROSITE" id="PS50103">
    <property type="entry name" value="ZF_C3H1"/>
    <property type="match status" value="1"/>
</dbReference>
<sequence>MWTGLFRKKQPKTKVLRESEVDERSFEPRRNSSSNVCKFWASGNCSLGENCKNLHSWSDGIVVSPNEDNSKPIRTVWWTAPPENFVKINCDGAMTSNGNKAAAGGVARDFKGEFISSFSSGLKNCSSVTEAELEAIKIGMHTIICRGYKNLIVESDCHAAIQLINRGVDQSHPYHPHVSSIHQLAKGIKHIQWNHVFRETNSVADSLAKHGLSLNPDLGVKLFRSPPPFTLAPLSLDESGITYHR</sequence>
<dbReference type="GO" id="GO:0008270">
    <property type="term" value="F:zinc ion binding"/>
    <property type="evidence" value="ECO:0007669"/>
    <property type="project" value="UniProtKB-KW"/>
</dbReference>
<dbReference type="InterPro" id="IPR053151">
    <property type="entry name" value="RNase_H-like"/>
</dbReference>
<dbReference type="Proteomes" id="UP000075243">
    <property type="component" value="Unassembled WGS sequence"/>
</dbReference>
<dbReference type="OMA" id="ITIREEW"/>
<feature type="domain" description="C3H1-type" evidence="5">
    <location>
        <begin position="31"/>
        <end position="58"/>
    </location>
</feature>
<evidence type="ECO:0000256" key="2">
    <source>
        <dbReference type="ARBA" id="ARBA00022771"/>
    </source>
</evidence>
<dbReference type="SMART" id="SM00356">
    <property type="entry name" value="ZnF_C3H1"/>
    <property type="match status" value="1"/>
</dbReference>
<keyword evidence="7" id="KW-1185">Reference proteome</keyword>
<dbReference type="InterPro" id="IPR012337">
    <property type="entry name" value="RNaseH-like_sf"/>
</dbReference>
<dbReference type="InterPro" id="IPR002156">
    <property type="entry name" value="RNaseH_domain"/>
</dbReference>
<dbReference type="AlphaFoldDB" id="A0A151QNK7"/>
<accession>A0A151QNK7</accession>
<evidence type="ECO:0000256" key="1">
    <source>
        <dbReference type="ARBA" id="ARBA00022723"/>
    </source>
</evidence>
<dbReference type="GO" id="GO:0003676">
    <property type="term" value="F:nucleic acid binding"/>
    <property type="evidence" value="ECO:0007669"/>
    <property type="project" value="InterPro"/>
</dbReference>
<protein>
    <submittedName>
        <fullName evidence="6">Ribonuclease H protein At1g65750 family</fullName>
    </submittedName>
</protein>
<evidence type="ECO:0000256" key="4">
    <source>
        <dbReference type="PROSITE-ProRule" id="PRU00723"/>
    </source>
</evidence>
<dbReference type="GO" id="GO:0004523">
    <property type="term" value="F:RNA-DNA hybrid ribonuclease activity"/>
    <property type="evidence" value="ECO:0007669"/>
    <property type="project" value="InterPro"/>
</dbReference>
<proteinExistence type="predicted"/>
<dbReference type="PANTHER" id="PTHR47723">
    <property type="entry name" value="OS05G0353850 PROTEIN"/>
    <property type="match status" value="1"/>
</dbReference>
<dbReference type="Pfam" id="PF13456">
    <property type="entry name" value="RVT_3"/>
    <property type="match status" value="1"/>
</dbReference>
<dbReference type="Gramene" id="C.cajan_48076.t">
    <property type="protein sequence ID" value="C.cajan_48076.t.cds1"/>
    <property type="gene ID" value="C.cajan_48076"/>
</dbReference>
<gene>
    <name evidence="6" type="ORF">KK1_047569</name>
</gene>